<sequence length="150" mass="17146">MRLPWLERCRCVELRWRCAGGPWWLLLRRTSFTEVWWYASDLLQWCGVPPRGGQKRGEDGREFDGGRWWCCGVVRIPAKCCRCGGEKMEVFWLLFVVAGRGVAMVREGCGNGGCCFRRVAVVVGEEMAAAAAMVGGREIRVRVSCVRWRR</sequence>
<accession>A0A4D6LM30</accession>
<evidence type="ECO:0000313" key="2">
    <source>
        <dbReference type="Proteomes" id="UP000501690"/>
    </source>
</evidence>
<name>A0A4D6LM30_VIGUN</name>
<keyword evidence="2" id="KW-1185">Reference proteome</keyword>
<evidence type="ECO:0000313" key="1">
    <source>
        <dbReference type="EMBL" id="QCD89849.1"/>
    </source>
</evidence>
<proteinExistence type="predicted"/>
<reference evidence="1 2" key="1">
    <citation type="submission" date="2019-04" db="EMBL/GenBank/DDBJ databases">
        <title>An improved genome assembly and genetic linkage map for asparagus bean, Vigna unguiculata ssp. sesquipedialis.</title>
        <authorList>
            <person name="Xia Q."/>
            <person name="Zhang R."/>
            <person name="Dong Y."/>
        </authorList>
    </citation>
    <scope>NUCLEOTIDE SEQUENCE [LARGE SCALE GENOMIC DNA]</scope>
    <source>
        <tissue evidence="1">Leaf</tissue>
    </source>
</reference>
<dbReference type="EMBL" id="CP039348">
    <property type="protein sequence ID" value="QCD89849.1"/>
    <property type="molecule type" value="Genomic_DNA"/>
</dbReference>
<dbReference type="AlphaFoldDB" id="A0A4D6LM30"/>
<gene>
    <name evidence="1" type="ORF">DEO72_LG4g799</name>
</gene>
<protein>
    <submittedName>
        <fullName evidence="1">Uncharacterized protein</fullName>
    </submittedName>
</protein>
<organism evidence="1 2">
    <name type="scientific">Vigna unguiculata</name>
    <name type="common">Cowpea</name>
    <dbReference type="NCBI Taxonomy" id="3917"/>
    <lineage>
        <taxon>Eukaryota</taxon>
        <taxon>Viridiplantae</taxon>
        <taxon>Streptophyta</taxon>
        <taxon>Embryophyta</taxon>
        <taxon>Tracheophyta</taxon>
        <taxon>Spermatophyta</taxon>
        <taxon>Magnoliopsida</taxon>
        <taxon>eudicotyledons</taxon>
        <taxon>Gunneridae</taxon>
        <taxon>Pentapetalae</taxon>
        <taxon>rosids</taxon>
        <taxon>fabids</taxon>
        <taxon>Fabales</taxon>
        <taxon>Fabaceae</taxon>
        <taxon>Papilionoideae</taxon>
        <taxon>50 kb inversion clade</taxon>
        <taxon>NPAAA clade</taxon>
        <taxon>indigoferoid/millettioid clade</taxon>
        <taxon>Phaseoleae</taxon>
        <taxon>Vigna</taxon>
    </lineage>
</organism>
<dbReference type="Proteomes" id="UP000501690">
    <property type="component" value="Linkage Group LG4"/>
</dbReference>